<evidence type="ECO:0000313" key="2">
    <source>
        <dbReference type="EMBL" id="AJP72403.1"/>
    </source>
</evidence>
<dbReference type="InterPro" id="IPR018392">
    <property type="entry name" value="LysM"/>
</dbReference>
<accession>A0A7U4LFL5</accession>
<proteinExistence type="predicted"/>
<sequence>MASGSLERMVITAFSDAQYNSQTGDPFTVWINPESYTHDFTIRYSDRQAQGSNGPSPEYNRVGQESISFDLIFDATGVVPPPIPGVSLPADGVAGLVDGFVKLTATVNGVIHRPNYLKLSWAQLQFQCVLSKLKIAYTLFKPNGTPIRAKVSTTFLSFASEKQLAAEANMASPDMSHLITVKAGDTLPDLCHRIYGSSTYYLRVAAFNDLAGFRRLVPGTTLVFPPLQGPTA</sequence>
<dbReference type="KEGG" id="sphi:TS85_12320"/>
<organism evidence="2 3">
    <name type="scientific">Sphingomonas hengshuiensis</name>
    <dbReference type="NCBI Taxonomy" id="1609977"/>
    <lineage>
        <taxon>Bacteria</taxon>
        <taxon>Pseudomonadati</taxon>
        <taxon>Pseudomonadota</taxon>
        <taxon>Alphaproteobacteria</taxon>
        <taxon>Sphingomonadales</taxon>
        <taxon>Sphingomonadaceae</taxon>
        <taxon>Sphingomonas</taxon>
    </lineage>
</organism>
<dbReference type="PROSITE" id="PS51782">
    <property type="entry name" value="LYSM"/>
    <property type="match status" value="1"/>
</dbReference>
<reference evidence="2 3" key="1">
    <citation type="journal article" date="2015" name="Int. J. Syst. Evol. Microbiol.">
        <title>Sphingomonas hengshuiensis sp. nov., isolated from lake wetland.</title>
        <authorList>
            <person name="Wei S."/>
            <person name="Wang T."/>
            <person name="Liu H."/>
            <person name="Zhang C."/>
            <person name="Guo J."/>
            <person name="Wang Q."/>
            <person name="Liang K."/>
            <person name="Zhang Z."/>
        </authorList>
    </citation>
    <scope>NUCLEOTIDE SEQUENCE [LARGE SCALE GENOMIC DNA]</scope>
    <source>
        <strain evidence="2 3">WHSC-8</strain>
    </source>
</reference>
<evidence type="ECO:0000259" key="1">
    <source>
        <dbReference type="PROSITE" id="PS51782"/>
    </source>
</evidence>
<feature type="domain" description="LysM" evidence="1">
    <location>
        <begin position="177"/>
        <end position="224"/>
    </location>
</feature>
<protein>
    <recommendedName>
        <fullName evidence="1">LysM domain-containing protein</fullName>
    </recommendedName>
</protein>
<reference evidence="2 3" key="2">
    <citation type="submission" date="2015-02" db="EMBL/GenBank/DDBJ databases">
        <title>The complete genome of Sphingomonas hengshuiensis sp. WHSC-8 isolated from soil of Hengshui Lake.</title>
        <authorList>
            <person name="Wei S."/>
            <person name="Guo J."/>
            <person name="Su C."/>
            <person name="Wu R."/>
            <person name="Zhang Z."/>
            <person name="Liang K."/>
            <person name="Li H."/>
            <person name="Wang T."/>
            <person name="Liu H."/>
            <person name="Zhang C."/>
            <person name="Li Z."/>
            <person name="Wang Q."/>
            <person name="Meng J."/>
        </authorList>
    </citation>
    <scope>NUCLEOTIDE SEQUENCE [LARGE SCALE GENOMIC DNA]</scope>
    <source>
        <strain evidence="2 3">WHSC-8</strain>
    </source>
</reference>
<dbReference type="RefSeq" id="WP_044332512.1">
    <property type="nucleotide sequence ID" value="NZ_CP010836.1"/>
</dbReference>
<evidence type="ECO:0000313" key="3">
    <source>
        <dbReference type="Proteomes" id="UP000032300"/>
    </source>
</evidence>
<dbReference type="EMBL" id="CP010836">
    <property type="protein sequence ID" value="AJP72403.1"/>
    <property type="molecule type" value="Genomic_DNA"/>
</dbReference>
<name>A0A7U4LFL5_9SPHN</name>
<dbReference type="AlphaFoldDB" id="A0A7U4LFL5"/>
<gene>
    <name evidence="2" type="ORF">TS85_12320</name>
</gene>
<dbReference type="OrthoDB" id="9815939at2"/>
<dbReference type="Proteomes" id="UP000032300">
    <property type="component" value="Chromosome"/>
</dbReference>
<keyword evidence="3" id="KW-1185">Reference proteome</keyword>
<dbReference type="InterPro" id="IPR045361">
    <property type="entry name" value="CIS_tube_prot_N"/>
</dbReference>
<dbReference type="CDD" id="cd00118">
    <property type="entry name" value="LysM"/>
    <property type="match status" value="1"/>
</dbReference>
<dbReference type="Pfam" id="PF19266">
    <property type="entry name" value="CIS_tube"/>
    <property type="match status" value="1"/>
</dbReference>